<feature type="domain" description="Major facilitator superfamily (MFS) profile" evidence="8">
    <location>
        <begin position="1"/>
        <end position="404"/>
    </location>
</feature>
<evidence type="ECO:0000256" key="6">
    <source>
        <dbReference type="ARBA" id="ARBA00023136"/>
    </source>
</evidence>
<dbReference type="InterPro" id="IPR011701">
    <property type="entry name" value="MFS"/>
</dbReference>
<feature type="transmembrane region" description="Helical" evidence="7">
    <location>
        <begin position="165"/>
        <end position="184"/>
    </location>
</feature>
<dbReference type="InterPro" id="IPR020846">
    <property type="entry name" value="MFS_dom"/>
</dbReference>
<comment type="subcellular location">
    <subcellularLocation>
        <location evidence="1">Cell membrane</location>
        <topology evidence="1">Multi-pass membrane protein</topology>
    </subcellularLocation>
</comment>
<evidence type="ECO:0000256" key="5">
    <source>
        <dbReference type="ARBA" id="ARBA00022989"/>
    </source>
</evidence>
<keyword evidence="6 7" id="KW-0472">Membrane</keyword>
<keyword evidence="4 7" id="KW-0812">Transmembrane</keyword>
<dbReference type="AlphaFoldDB" id="A0A1B2E9V7"/>
<dbReference type="PANTHER" id="PTHR23517">
    <property type="entry name" value="RESISTANCE PROTEIN MDTM, PUTATIVE-RELATED-RELATED"/>
    <property type="match status" value="1"/>
</dbReference>
<feature type="transmembrane region" description="Helical" evidence="7">
    <location>
        <begin position="379"/>
        <end position="397"/>
    </location>
</feature>
<dbReference type="PROSITE" id="PS50850">
    <property type="entry name" value="MFS"/>
    <property type="match status" value="1"/>
</dbReference>
<feature type="transmembrane region" description="Helical" evidence="7">
    <location>
        <begin position="41"/>
        <end position="60"/>
    </location>
</feature>
<name>A0A1B2E9V7_9BACL</name>
<dbReference type="PANTHER" id="PTHR23517:SF3">
    <property type="entry name" value="INTEGRAL MEMBRANE TRANSPORT PROTEIN"/>
    <property type="match status" value="1"/>
</dbReference>
<dbReference type="InterPro" id="IPR036259">
    <property type="entry name" value="MFS_trans_sf"/>
</dbReference>
<feature type="transmembrane region" description="Helical" evidence="7">
    <location>
        <begin position="12"/>
        <end position="35"/>
    </location>
</feature>
<organism evidence="9">
    <name type="scientific">Paenibacillus ihbetae</name>
    <dbReference type="NCBI Taxonomy" id="1870820"/>
    <lineage>
        <taxon>Bacteria</taxon>
        <taxon>Bacillati</taxon>
        <taxon>Bacillota</taxon>
        <taxon>Bacilli</taxon>
        <taxon>Bacillales</taxon>
        <taxon>Paenibacillaceae</taxon>
        <taxon>Paenibacillus</taxon>
    </lineage>
</organism>
<feature type="transmembrane region" description="Helical" evidence="7">
    <location>
        <begin position="218"/>
        <end position="239"/>
    </location>
</feature>
<dbReference type="GO" id="GO:0022857">
    <property type="term" value="F:transmembrane transporter activity"/>
    <property type="evidence" value="ECO:0007669"/>
    <property type="project" value="InterPro"/>
</dbReference>
<accession>A0A1B2E9V7</accession>
<reference evidence="9" key="1">
    <citation type="submission" date="2016-08" db="EMBL/GenBank/DDBJ databases">
        <title>Complete Genome Seqeunce of Paenibacillus sp. nov. IHBB 9852 from high altitute lake of Indian trans-Himalayas.</title>
        <authorList>
            <person name="Kiran S."/>
            <person name="Swarnkar M.K."/>
            <person name="Rana A."/>
            <person name="Tewari R."/>
            <person name="Gulati A."/>
        </authorList>
    </citation>
    <scope>NUCLEOTIDE SEQUENCE [LARGE SCALE GENOMIC DNA]</scope>
    <source>
        <strain evidence="9">IHBB 9852</strain>
    </source>
</reference>
<keyword evidence="3" id="KW-1003">Cell membrane</keyword>
<keyword evidence="2" id="KW-0813">Transport</keyword>
<dbReference type="Pfam" id="PF07690">
    <property type="entry name" value="MFS_1"/>
    <property type="match status" value="1"/>
</dbReference>
<keyword evidence="5 7" id="KW-1133">Transmembrane helix</keyword>
<evidence type="ECO:0000256" key="7">
    <source>
        <dbReference type="SAM" id="Phobius"/>
    </source>
</evidence>
<evidence type="ECO:0000313" key="9">
    <source>
        <dbReference type="EMBL" id="ANY76758.1"/>
    </source>
</evidence>
<sequence length="415" mass="46291">MSIIHNNIKIRLIEIFLSSTIGNMIFPFMSIYISGHLNPKLVSVLLITNVILGIAASLLGGYIGDRFGRKRLIAAAEGVRCIAFGVMAVWNSPDLTIPEVTLGMLVIHAVCSGMVGPANQAMLIDVSTPEQRKGIYSMVYWINNLSIAIGSLIGAFMFREYLFELLLALVITSFIIWLLIVVLIQDPYKPPVEQQGTAGRHLRLMLSSYKDVFADRTFILFVVSTALVLSMEFHLSHYIGMRLAGEMPEQRLLWWNIRGIEMTGILRTENTILVVTLALFAAQTLRRRNERTILWLSWIVFVGSYAVISYTTQAWLLVLMMVVASLAEVVRVPIEQSYFASLPPEHARSSYLAVSSLKHNLTLLICSVTVFISTYVPDFVTTLLITLTGTAGIVMFMRIMPAFDQRPAAGYTSSQ</sequence>
<evidence type="ECO:0000256" key="2">
    <source>
        <dbReference type="ARBA" id="ARBA00022448"/>
    </source>
</evidence>
<feature type="transmembrane region" description="Helical" evidence="7">
    <location>
        <begin position="138"/>
        <end position="159"/>
    </location>
</feature>
<feature type="transmembrane region" description="Helical" evidence="7">
    <location>
        <begin position="292"/>
        <end position="308"/>
    </location>
</feature>
<dbReference type="InterPro" id="IPR050171">
    <property type="entry name" value="MFS_Transporters"/>
</dbReference>
<evidence type="ECO:0000256" key="1">
    <source>
        <dbReference type="ARBA" id="ARBA00004651"/>
    </source>
</evidence>
<evidence type="ECO:0000256" key="3">
    <source>
        <dbReference type="ARBA" id="ARBA00022475"/>
    </source>
</evidence>
<feature type="transmembrane region" description="Helical" evidence="7">
    <location>
        <begin position="259"/>
        <end position="280"/>
    </location>
</feature>
<dbReference type="KEGG" id="pib:BBD41_27235"/>
<proteinExistence type="predicted"/>
<dbReference type="GO" id="GO:0005886">
    <property type="term" value="C:plasma membrane"/>
    <property type="evidence" value="ECO:0007669"/>
    <property type="project" value="UniProtKB-SubCell"/>
</dbReference>
<dbReference type="Gene3D" id="1.20.1250.20">
    <property type="entry name" value="MFS general substrate transporter like domains"/>
    <property type="match status" value="1"/>
</dbReference>
<dbReference type="SUPFAM" id="SSF103473">
    <property type="entry name" value="MFS general substrate transporter"/>
    <property type="match status" value="1"/>
</dbReference>
<evidence type="ECO:0000259" key="8">
    <source>
        <dbReference type="PROSITE" id="PS50850"/>
    </source>
</evidence>
<evidence type="ECO:0000256" key="4">
    <source>
        <dbReference type="ARBA" id="ARBA00022692"/>
    </source>
</evidence>
<dbReference type="EMBL" id="CP016809">
    <property type="protein sequence ID" value="ANY76758.1"/>
    <property type="molecule type" value="Genomic_DNA"/>
</dbReference>
<gene>
    <name evidence="9" type="ORF">BBD41_27235</name>
</gene>
<protein>
    <submittedName>
        <fullName evidence="9">MFS transporter</fullName>
    </submittedName>
</protein>